<dbReference type="EMBL" id="LAZR01000667">
    <property type="protein sequence ID" value="KKN61186.1"/>
    <property type="molecule type" value="Genomic_DNA"/>
</dbReference>
<name>A0A0F9UIX0_9ZZZZ</name>
<sequence>MNLKNLVLKIFDIITDKISTTIDPLIEAKNNTWEGIESIIHQWFDTNHILSWSVKYINELNENGIIFNTQNGNLIVVEQVAKFLEEKDFIENVKKDILKHYYEKLHHTHMFSCPAESQSFVMTDQEGNVKSWGCKYDQKKQ</sequence>
<organism evidence="1">
    <name type="scientific">marine sediment metagenome</name>
    <dbReference type="NCBI Taxonomy" id="412755"/>
    <lineage>
        <taxon>unclassified sequences</taxon>
        <taxon>metagenomes</taxon>
        <taxon>ecological metagenomes</taxon>
    </lineage>
</organism>
<protein>
    <submittedName>
        <fullName evidence="1">Uncharacterized protein</fullName>
    </submittedName>
</protein>
<gene>
    <name evidence="1" type="ORF">LCGC14_0524270</name>
</gene>
<evidence type="ECO:0000313" key="1">
    <source>
        <dbReference type="EMBL" id="KKN61186.1"/>
    </source>
</evidence>
<accession>A0A0F9UIX0</accession>
<comment type="caution">
    <text evidence="1">The sequence shown here is derived from an EMBL/GenBank/DDBJ whole genome shotgun (WGS) entry which is preliminary data.</text>
</comment>
<proteinExistence type="predicted"/>
<reference evidence="1" key="1">
    <citation type="journal article" date="2015" name="Nature">
        <title>Complex archaea that bridge the gap between prokaryotes and eukaryotes.</title>
        <authorList>
            <person name="Spang A."/>
            <person name="Saw J.H."/>
            <person name="Jorgensen S.L."/>
            <person name="Zaremba-Niedzwiedzka K."/>
            <person name="Martijn J."/>
            <person name="Lind A.E."/>
            <person name="van Eijk R."/>
            <person name="Schleper C."/>
            <person name="Guy L."/>
            <person name="Ettema T.J."/>
        </authorList>
    </citation>
    <scope>NUCLEOTIDE SEQUENCE</scope>
</reference>
<dbReference type="AlphaFoldDB" id="A0A0F9UIX0"/>